<proteinExistence type="predicted"/>
<protein>
    <submittedName>
        <fullName evidence="1">Uncharacterized protein</fullName>
    </submittedName>
</protein>
<comment type="caution">
    <text evidence="1">The sequence shown here is derived from an EMBL/GenBank/DDBJ whole genome shotgun (WGS) entry which is preliminary data.</text>
</comment>
<feature type="non-terminal residue" evidence="1">
    <location>
        <position position="40"/>
    </location>
</feature>
<organism evidence="1">
    <name type="scientific">marine sediment metagenome</name>
    <dbReference type="NCBI Taxonomy" id="412755"/>
    <lineage>
        <taxon>unclassified sequences</taxon>
        <taxon>metagenomes</taxon>
        <taxon>ecological metagenomes</taxon>
    </lineage>
</organism>
<dbReference type="EMBL" id="BARW01002456">
    <property type="protein sequence ID" value="GAI71433.1"/>
    <property type="molecule type" value="Genomic_DNA"/>
</dbReference>
<sequence length="40" mass="4553">MIIMNMAGNDCVNLFYTIFSNFYVIKSDSGKALFIDYGHV</sequence>
<name>X1QT46_9ZZZZ</name>
<dbReference type="AlphaFoldDB" id="X1QT46"/>
<evidence type="ECO:0000313" key="1">
    <source>
        <dbReference type="EMBL" id="GAI71433.1"/>
    </source>
</evidence>
<accession>X1QT46</accession>
<gene>
    <name evidence="1" type="ORF">S12H4_06830</name>
</gene>
<reference evidence="1" key="1">
    <citation type="journal article" date="2014" name="Front. Microbiol.">
        <title>High frequency of phylogenetically diverse reductive dehalogenase-homologous genes in deep subseafloor sedimentary metagenomes.</title>
        <authorList>
            <person name="Kawai M."/>
            <person name="Futagami T."/>
            <person name="Toyoda A."/>
            <person name="Takaki Y."/>
            <person name="Nishi S."/>
            <person name="Hori S."/>
            <person name="Arai W."/>
            <person name="Tsubouchi T."/>
            <person name="Morono Y."/>
            <person name="Uchiyama I."/>
            <person name="Ito T."/>
            <person name="Fujiyama A."/>
            <person name="Inagaki F."/>
            <person name="Takami H."/>
        </authorList>
    </citation>
    <scope>NUCLEOTIDE SEQUENCE</scope>
    <source>
        <strain evidence="1">Expedition CK06-06</strain>
    </source>
</reference>